<dbReference type="SUPFAM" id="SSF52833">
    <property type="entry name" value="Thioredoxin-like"/>
    <property type="match status" value="1"/>
</dbReference>
<keyword evidence="4" id="KW-1185">Reference proteome</keyword>
<dbReference type="InterPro" id="IPR036249">
    <property type="entry name" value="Thioredoxin-like_sf"/>
</dbReference>
<dbReference type="PANTHER" id="PTHR43968:SF6">
    <property type="entry name" value="GLUTATHIONE S-TRANSFERASE OMEGA"/>
    <property type="match status" value="1"/>
</dbReference>
<dbReference type="SFLD" id="SFLDS00019">
    <property type="entry name" value="Glutathione_Transferase_(cytos"/>
    <property type="match status" value="1"/>
</dbReference>
<dbReference type="InterPro" id="IPR010987">
    <property type="entry name" value="Glutathione-S-Trfase_C-like"/>
</dbReference>
<dbReference type="InterPro" id="IPR040079">
    <property type="entry name" value="Glutathione_S-Trfase"/>
</dbReference>
<dbReference type="InterPro" id="IPR004045">
    <property type="entry name" value="Glutathione_S-Trfase_N"/>
</dbReference>
<evidence type="ECO:0000259" key="1">
    <source>
        <dbReference type="PROSITE" id="PS50404"/>
    </source>
</evidence>
<dbReference type="GO" id="GO:0005737">
    <property type="term" value="C:cytoplasm"/>
    <property type="evidence" value="ECO:0007669"/>
    <property type="project" value="TreeGrafter"/>
</dbReference>
<evidence type="ECO:0000313" key="4">
    <source>
        <dbReference type="Proteomes" id="UP000267251"/>
    </source>
</evidence>
<protein>
    <submittedName>
        <fullName evidence="3">Glutathione S-transferase</fullName>
    </submittedName>
</protein>
<dbReference type="InterPro" id="IPR050983">
    <property type="entry name" value="GST_Omega/HSP26"/>
</dbReference>
<dbReference type="Gene3D" id="3.40.30.10">
    <property type="entry name" value="Glutaredoxin"/>
    <property type="match status" value="1"/>
</dbReference>
<organism evidence="3 4">
    <name type="scientific">Piptocephalis cylindrospora</name>
    <dbReference type="NCBI Taxonomy" id="1907219"/>
    <lineage>
        <taxon>Eukaryota</taxon>
        <taxon>Fungi</taxon>
        <taxon>Fungi incertae sedis</taxon>
        <taxon>Zoopagomycota</taxon>
        <taxon>Zoopagomycotina</taxon>
        <taxon>Zoopagomycetes</taxon>
        <taxon>Zoopagales</taxon>
        <taxon>Piptocephalidaceae</taxon>
        <taxon>Piptocephalis</taxon>
    </lineage>
</organism>
<dbReference type="PANTHER" id="PTHR43968">
    <property type="match status" value="1"/>
</dbReference>
<evidence type="ECO:0000313" key="3">
    <source>
        <dbReference type="EMBL" id="RKP11374.1"/>
    </source>
</evidence>
<name>A0A4P9XYD7_9FUNG</name>
<feature type="domain" description="GST N-terminal" evidence="1">
    <location>
        <begin position="5"/>
        <end position="90"/>
    </location>
</feature>
<dbReference type="InterPro" id="IPR036282">
    <property type="entry name" value="Glutathione-S-Trfase_C_sf"/>
</dbReference>
<dbReference type="Pfam" id="PF13417">
    <property type="entry name" value="GST_N_3"/>
    <property type="match status" value="1"/>
</dbReference>
<dbReference type="SUPFAM" id="SSF47616">
    <property type="entry name" value="GST C-terminal domain-like"/>
    <property type="match status" value="1"/>
</dbReference>
<dbReference type="Gene3D" id="1.20.1050.10">
    <property type="match status" value="1"/>
</dbReference>
<sequence length="233" mass="26574">MSRTLTHTLYNARVCPYAQRAVWAFEATNLPYKLVEIDLNNKPAWYVEKINPLGKVPALKLGEEDDEKAPILVESLIISQYVADLTGRLLPTDALIRAQISLFTQRYTDSVVSPFFQYARTSPGEERTTAKAKLFEGLAYVEELFEEQQTSSSSKGPYFLGEELSLADINTATHHARLVLALAHFHQLRVPGEEKLPRLTRWFNAIQARPDWQRTYEKPEALIKALSKFFQDS</sequence>
<keyword evidence="3" id="KW-0808">Transferase</keyword>
<dbReference type="PROSITE" id="PS50405">
    <property type="entry name" value="GST_CTER"/>
    <property type="match status" value="1"/>
</dbReference>
<accession>A0A4P9XYD7</accession>
<dbReference type="GO" id="GO:0016740">
    <property type="term" value="F:transferase activity"/>
    <property type="evidence" value="ECO:0007669"/>
    <property type="project" value="UniProtKB-KW"/>
</dbReference>
<dbReference type="OrthoDB" id="202840at2759"/>
<dbReference type="PROSITE" id="PS50404">
    <property type="entry name" value="GST_NTER"/>
    <property type="match status" value="1"/>
</dbReference>
<feature type="domain" description="GST C-terminal" evidence="2">
    <location>
        <begin position="93"/>
        <end position="233"/>
    </location>
</feature>
<proteinExistence type="predicted"/>
<dbReference type="Pfam" id="PF13410">
    <property type="entry name" value="GST_C_2"/>
    <property type="match status" value="1"/>
</dbReference>
<evidence type="ECO:0000259" key="2">
    <source>
        <dbReference type="PROSITE" id="PS50405"/>
    </source>
</evidence>
<dbReference type="Proteomes" id="UP000267251">
    <property type="component" value="Unassembled WGS sequence"/>
</dbReference>
<reference evidence="4" key="1">
    <citation type="journal article" date="2018" name="Nat. Microbiol.">
        <title>Leveraging single-cell genomics to expand the fungal tree of life.</title>
        <authorList>
            <person name="Ahrendt S.R."/>
            <person name="Quandt C.A."/>
            <person name="Ciobanu D."/>
            <person name="Clum A."/>
            <person name="Salamov A."/>
            <person name="Andreopoulos B."/>
            <person name="Cheng J.F."/>
            <person name="Woyke T."/>
            <person name="Pelin A."/>
            <person name="Henrissat B."/>
            <person name="Reynolds N.K."/>
            <person name="Benny G.L."/>
            <person name="Smith M.E."/>
            <person name="James T.Y."/>
            <person name="Grigoriev I.V."/>
        </authorList>
    </citation>
    <scope>NUCLEOTIDE SEQUENCE [LARGE SCALE GENOMIC DNA]</scope>
</reference>
<dbReference type="AlphaFoldDB" id="A0A4P9XYD7"/>
<dbReference type="SFLD" id="SFLDG00358">
    <property type="entry name" value="Main_(cytGST)"/>
    <property type="match status" value="1"/>
</dbReference>
<dbReference type="EMBL" id="KZ988963">
    <property type="protein sequence ID" value="RKP11374.1"/>
    <property type="molecule type" value="Genomic_DNA"/>
</dbReference>
<gene>
    <name evidence="3" type="ORF">BJ684DRAFT_13001</name>
</gene>